<gene>
    <name evidence="1" type="ORF">ACH5RR_029050</name>
</gene>
<name>A0ABD2YU08_9GENT</name>
<accession>A0ABD2YU08</accession>
<dbReference type="EMBL" id="JBJUIK010000012">
    <property type="protein sequence ID" value="KAL3509649.1"/>
    <property type="molecule type" value="Genomic_DNA"/>
</dbReference>
<dbReference type="PANTHER" id="PTHR10811">
    <property type="entry name" value="FRINGE-RELATED"/>
    <property type="match status" value="1"/>
</dbReference>
<sequence length="224" mass="25182">MDAKKRICQASVETSIMKGCFFLEKMAPNSTFSGSDHISPPPICISGDTSRFLYTFRNDPWSNIHVARLVSEIVAFNYTNVRWFVFGDDHTVFFPENLVKTLSKYDDSLWYYIGTNSENFQQNKEFSFDMAFGGAGFAISYPLANVLAKHLDSCLGRYPNLYGSDGRIHACLAELGVTLTHESSFPQLLAPRRQCCDVLPSSADKVMKIGIRECGADELIYMHP</sequence>
<keyword evidence="2" id="KW-1185">Reference proteome</keyword>
<comment type="caution">
    <text evidence="1">The sequence shown here is derived from an EMBL/GenBank/DDBJ whole genome shotgun (WGS) entry which is preliminary data.</text>
</comment>
<dbReference type="AlphaFoldDB" id="A0ABD2YU08"/>
<proteinExistence type="predicted"/>
<protein>
    <submittedName>
        <fullName evidence="1">Uncharacterized protein</fullName>
    </submittedName>
</protein>
<dbReference type="Pfam" id="PF04646">
    <property type="entry name" value="DUF604"/>
    <property type="match status" value="1"/>
</dbReference>
<reference evidence="1 2" key="1">
    <citation type="submission" date="2024-11" db="EMBL/GenBank/DDBJ databases">
        <title>A near-complete genome assembly of Cinchona calisaya.</title>
        <authorList>
            <person name="Lian D.C."/>
            <person name="Zhao X.W."/>
            <person name="Wei L."/>
        </authorList>
    </citation>
    <scope>NUCLEOTIDE SEQUENCE [LARGE SCALE GENOMIC DNA]</scope>
    <source>
        <tissue evidence="1">Nenye</tissue>
    </source>
</reference>
<organism evidence="1 2">
    <name type="scientific">Cinchona calisaya</name>
    <dbReference type="NCBI Taxonomy" id="153742"/>
    <lineage>
        <taxon>Eukaryota</taxon>
        <taxon>Viridiplantae</taxon>
        <taxon>Streptophyta</taxon>
        <taxon>Embryophyta</taxon>
        <taxon>Tracheophyta</taxon>
        <taxon>Spermatophyta</taxon>
        <taxon>Magnoliopsida</taxon>
        <taxon>eudicotyledons</taxon>
        <taxon>Gunneridae</taxon>
        <taxon>Pentapetalae</taxon>
        <taxon>asterids</taxon>
        <taxon>lamiids</taxon>
        <taxon>Gentianales</taxon>
        <taxon>Rubiaceae</taxon>
        <taxon>Cinchonoideae</taxon>
        <taxon>Cinchoneae</taxon>
        <taxon>Cinchona</taxon>
    </lineage>
</organism>
<dbReference type="InterPro" id="IPR006740">
    <property type="entry name" value="DUF604"/>
</dbReference>
<dbReference type="Gene3D" id="3.90.550.50">
    <property type="match status" value="1"/>
</dbReference>
<evidence type="ECO:0000313" key="2">
    <source>
        <dbReference type="Proteomes" id="UP001630127"/>
    </source>
</evidence>
<evidence type="ECO:0000313" key="1">
    <source>
        <dbReference type="EMBL" id="KAL3509649.1"/>
    </source>
</evidence>
<dbReference type="Proteomes" id="UP001630127">
    <property type="component" value="Unassembled WGS sequence"/>
</dbReference>